<evidence type="ECO:0000259" key="1">
    <source>
        <dbReference type="Pfam" id="PF00899"/>
    </source>
</evidence>
<evidence type="ECO:0000313" key="2">
    <source>
        <dbReference type="EMBL" id="MBK0397059.1"/>
    </source>
</evidence>
<dbReference type="Gene3D" id="3.40.50.720">
    <property type="entry name" value="NAD(P)-binding Rossmann-like Domain"/>
    <property type="match status" value="1"/>
</dbReference>
<dbReference type="InterPro" id="IPR035985">
    <property type="entry name" value="Ubiquitin-activating_enz"/>
</dbReference>
<dbReference type="SUPFAM" id="SSF69572">
    <property type="entry name" value="Activating enzymes of the ubiquitin-like proteins"/>
    <property type="match status" value="1"/>
</dbReference>
<gene>
    <name evidence="2" type="ORF">JDW22_10840</name>
</gene>
<dbReference type="InterPro" id="IPR000594">
    <property type="entry name" value="ThiF_NAD_FAD-bd"/>
</dbReference>
<dbReference type="RefSeq" id="WP_200523070.1">
    <property type="nucleotide sequence ID" value="NZ_JAEHNZ010000004.1"/>
</dbReference>
<organism evidence="2 3">
    <name type="scientific">Kingella bonacorsii</name>
    <dbReference type="NCBI Taxonomy" id="2796361"/>
    <lineage>
        <taxon>Bacteria</taxon>
        <taxon>Pseudomonadati</taxon>
        <taxon>Pseudomonadota</taxon>
        <taxon>Betaproteobacteria</taxon>
        <taxon>Neisseriales</taxon>
        <taxon>Neisseriaceae</taxon>
        <taxon>Kingella</taxon>
    </lineage>
</organism>
<proteinExistence type="predicted"/>
<accession>A0ABS1BUX0</accession>
<evidence type="ECO:0000313" key="3">
    <source>
        <dbReference type="Proteomes" id="UP000614058"/>
    </source>
</evidence>
<dbReference type="Pfam" id="PF00899">
    <property type="entry name" value="ThiF"/>
    <property type="match status" value="1"/>
</dbReference>
<comment type="caution">
    <text evidence="2">The sequence shown here is derived from an EMBL/GenBank/DDBJ whole genome shotgun (WGS) entry which is preliminary data.</text>
</comment>
<dbReference type="EMBL" id="JAEHNZ010000004">
    <property type="protein sequence ID" value="MBK0397059.1"/>
    <property type="molecule type" value="Genomic_DNA"/>
</dbReference>
<dbReference type="PANTHER" id="PTHR43267:SF1">
    <property type="entry name" value="TRNA THREONYLCARBAMOYLADENOSINE DEHYDRATASE"/>
    <property type="match status" value="1"/>
</dbReference>
<protein>
    <submittedName>
        <fullName evidence="2">tRNA threonylcarbamoyladenosine dehydratase</fullName>
    </submittedName>
</protein>
<reference evidence="2 3" key="1">
    <citation type="journal article" date="2021" name="Pathogens">
        <title>Isolation and Characterization of Kingella bonacorsii sp. nov., A Novel Kingella Species Detected in a Stable Periodontitis Subject.</title>
        <authorList>
            <person name="Antezack A."/>
            <person name="Boxberger M."/>
            <person name="Rolland C."/>
            <person name="Monnet-Corti V."/>
            <person name="La Scola B."/>
        </authorList>
    </citation>
    <scope>NUCLEOTIDE SEQUENCE [LARGE SCALE GENOMIC DNA]</scope>
    <source>
        <strain evidence="2 3">Marseille-Q4569</strain>
    </source>
</reference>
<sequence>METHTNRRFGGIARLYGEHGLHALQHAHVCVVGVGGVGSWAVEALARSGVGKLTLIDLDNIAESNVNRQIHALTADFGKAKVTALRERIAQINPACQLVEIEDFVDEGNLAELFRLPFDFVIDAIDQVRIKTAMAAHFVRHKQPFIVSGGAGGQRNPALIATADLSQTTHDPLLSNLRYTLRKKHGFPREGKMRVPCVYSREQITPPQIAQACDAPRGSLKAEDRMNAPQGLSCAGYGASMLVTASFGLHCATAAIEHIVRRG</sequence>
<feature type="domain" description="THIF-type NAD/FAD binding fold" evidence="1">
    <location>
        <begin position="14"/>
        <end position="160"/>
    </location>
</feature>
<dbReference type="PANTHER" id="PTHR43267">
    <property type="entry name" value="TRNA THREONYLCARBAMOYLADENOSINE DEHYDRATASE"/>
    <property type="match status" value="1"/>
</dbReference>
<dbReference type="Proteomes" id="UP000614058">
    <property type="component" value="Unassembled WGS sequence"/>
</dbReference>
<keyword evidence="3" id="KW-1185">Reference proteome</keyword>
<dbReference type="CDD" id="cd00755">
    <property type="entry name" value="YgdL_like"/>
    <property type="match status" value="1"/>
</dbReference>
<dbReference type="InterPro" id="IPR045886">
    <property type="entry name" value="ThiF/MoeB/HesA"/>
</dbReference>
<name>A0ABS1BUX0_9NEIS</name>